<dbReference type="PANTHER" id="PTHR19136">
    <property type="entry name" value="MOLYBDENUM COFACTOR GUANYLYLTRANSFERASE"/>
    <property type="match status" value="1"/>
</dbReference>
<keyword evidence="2 8" id="KW-0808">Transferase</keyword>
<evidence type="ECO:0000256" key="8">
    <source>
        <dbReference type="HAMAP-Rule" id="MF_00316"/>
    </source>
</evidence>
<evidence type="ECO:0000313" key="11">
    <source>
        <dbReference type="Proteomes" id="UP001228139"/>
    </source>
</evidence>
<keyword evidence="5 8" id="KW-0460">Magnesium</keyword>
<keyword evidence="4 8" id="KW-0547">Nucleotide-binding</keyword>
<comment type="subunit">
    <text evidence="8">Monomer.</text>
</comment>
<evidence type="ECO:0000313" key="10">
    <source>
        <dbReference type="EMBL" id="WLS78897.1"/>
    </source>
</evidence>
<keyword evidence="3 8" id="KW-0479">Metal-binding</keyword>
<dbReference type="GO" id="GO:0005737">
    <property type="term" value="C:cytoplasm"/>
    <property type="evidence" value="ECO:0007669"/>
    <property type="project" value="UniProtKB-SubCell"/>
</dbReference>
<evidence type="ECO:0000256" key="3">
    <source>
        <dbReference type="ARBA" id="ARBA00022723"/>
    </source>
</evidence>
<evidence type="ECO:0000256" key="7">
    <source>
        <dbReference type="ARBA" id="ARBA00023150"/>
    </source>
</evidence>
<keyword evidence="1 8" id="KW-0963">Cytoplasm</keyword>
<comment type="subcellular location">
    <subcellularLocation>
        <location evidence="8">Cytoplasm</location>
    </subcellularLocation>
</comment>
<comment type="caution">
    <text evidence="8">Lacks conserved residue(s) required for the propagation of feature annotation.</text>
</comment>
<name>A0AA50DJH3_9GAMM</name>
<dbReference type="GO" id="GO:0046872">
    <property type="term" value="F:metal ion binding"/>
    <property type="evidence" value="ECO:0007669"/>
    <property type="project" value="UniProtKB-KW"/>
</dbReference>
<reference evidence="10 11" key="1">
    <citation type="submission" date="2023-07" db="EMBL/GenBank/DDBJ databases">
        <title>Pathogenic bacteria of pear tree diseases.</title>
        <authorList>
            <person name="Zhang Z."/>
            <person name="He L."/>
            <person name="Huang R."/>
        </authorList>
    </citation>
    <scope>NUCLEOTIDE SEQUENCE [LARGE SCALE GENOMIC DNA]</scope>
    <source>
        <strain evidence="10 11">DE2</strain>
    </source>
</reference>
<dbReference type="GO" id="GO:0061603">
    <property type="term" value="F:molybdenum cofactor guanylyltransferase activity"/>
    <property type="evidence" value="ECO:0007669"/>
    <property type="project" value="UniProtKB-EC"/>
</dbReference>
<dbReference type="KEGG" id="epi:Q3V30_21165"/>
<evidence type="ECO:0000256" key="5">
    <source>
        <dbReference type="ARBA" id="ARBA00022842"/>
    </source>
</evidence>
<feature type="binding site" evidence="8">
    <location>
        <position position="30"/>
    </location>
    <ligand>
        <name>GTP</name>
        <dbReference type="ChEBI" id="CHEBI:37565"/>
    </ligand>
</feature>
<evidence type="ECO:0000256" key="4">
    <source>
        <dbReference type="ARBA" id="ARBA00022741"/>
    </source>
</evidence>
<evidence type="ECO:0000256" key="1">
    <source>
        <dbReference type="ARBA" id="ARBA00022490"/>
    </source>
</evidence>
<dbReference type="Pfam" id="PF12804">
    <property type="entry name" value="NTP_transf_3"/>
    <property type="match status" value="1"/>
</dbReference>
<dbReference type="GO" id="GO:0005525">
    <property type="term" value="F:GTP binding"/>
    <property type="evidence" value="ECO:0007669"/>
    <property type="project" value="UniProtKB-UniRule"/>
</dbReference>
<evidence type="ECO:0000259" key="9">
    <source>
        <dbReference type="Pfam" id="PF12804"/>
    </source>
</evidence>
<feature type="binding site" evidence="8">
    <location>
        <position position="76"/>
    </location>
    <ligand>
        <name>GTP</name>
        <dbReference type="ChEBI" id="CHEBI:37565"/>
    </ligand>
</feature>
<dbReference type="EMBL" id="CP132353">
    <property type="protein sequence ID" value="WLS78897.1"/>
    <property type="molecule type" value="Genomic_DNA"/>
</dbReference>
<evidence type="ECO:0000256" key="6">
    <source>
        <dbReference type="ARBA" id="ARBA00023134"/>
    </source>
</evidence>
<proteinExistence type="inferred from homology"/>
<dbReference type="Proteomes" id="UP001228139">
    <property type="component" value="Chromosome"/>
</dbReference>
<feature type="domain" description="MobA-like NTP transferase" evidence="9">
    <location>
        <begin position="14"/>
        <end position="167"/>
    </location>
</feature>
<keyword evidence="11" id="KW-1185">Reference proteome</keyword>
<dbReference type="InterPro" id="IPR029044">
    <property type="entry name" value="Nucleotide-diphossugar_trans"/>
</dbReference>
<comment type="similarity">
    <text evidence="8">Belongs to the MobA family.</text>
</comment>
<organism evidence="10 11">
    <name type="scientific">Erwinia pyri</name>
    <dbReference type="NCBI Taxonomy" id="3062598"/>
    <lineage>
        <taxon>Bacteria</taxon>
        <taxon>Pseudomonadati</taxon>
        <taxon>Pseudomonadota</taxon>
        <taxon>Gammaproteobacteria</taxon>
        <taxon>Enterobacterales</taxon>
        <taxon>Erwiniaceae</taxon>
        <taxon>Erwinia</taxon>
    </lineage>
</organism>
<dbReference type="RefSeq" id="WP_306209198.1">
    <property type="nucleotide sequence ID" value="NZ_CP132353.1"/>
</dbReference>
<feature type="binding site" evidence="8">
    <location>
        <position position="106"/>
    </location>
    <ligand>
        <name>GTP</name>
        <dbReference type="ChEBI" id="CHEBI:37565"/>
    </ligand>
</feature>
<gene>
    <name evidence="8 10" type="primary">mobA</name>
    <name evidence="10" type="ORF">Q3V30_21165</name>
</gene>
<keyword evidence="10" id="KW-0548">Nucleotidyltransferase</keyword>
<accession>A0AA50DJH3</accession>
<feature type="binding site" evidence="8">
    <location>
        <begin position="17"/>
        <end position="19"/>
    </location>
    <ligand>
        <name>GTP</name>
        <dbReference type="ChEBI" id="CHEBI:37565"/>
    </ligand>
</feature>
<dbReference type="Gene3D" id="3.90.550.10">
    <property type="entry name" value="Spore Coat Polysaccharide Biosynthesis Protein SpsA, Chain A"/>
    <property type="match status" value="1"/>
</dbReference>
<feature type="binding site" evidence="8">
    <location>
        <position position="106"/>
    </location>
    <ligand>
        <name>Mg(2+)</name>
        <dbReference type="ChEBI" id="CHEBI:18420"/>
    </ligand>
</feature>
<comment type="catalytic activity">
    <reaction evidence="8">
        <text>Mo-molybdopterin + GTP + H(+) = Mo-molybdopterin guanine dinucleotide + diphosphate</text>
        <dbReference type="Rhea" id="RHEA:34243"/>
        <dbReference type="ChEBI" id="CHEBI:15378"/>
        <dbReference type="ChEBI" id="CHEBI:33019"/>
        <dbReference type="ChEBI" id="CHEBI:37565"/>
        <dbReference type="ChEBI" id="CHEBI:71302"/>
        <dbReference type="ChEBI" id="CHEBI:71310"/>
        <dbReference type="EC" id="2.7.7.77"/>
    </reaction>
</comment>
<dbReference type="EC" id="2.7.7.77" evidence="8"/>
<protein>
    <recommendedName>
        <fullName evidence="8">Molybdenum cofactor guanylyltransferase</fullName>
        <shortName evidence="8">MoCo guanylyltransferase</shortName>
        <ecNumber evidence="8">2.7.7.77</ecNumber>
    </recommendedName>
    <alternativeName>
        <fullName evidence="8">GTP:molybdopterin guanylyltransferase</fullName>
    </alternativeName>
    <alternativeName>
        <fullName evidence="8">Mo-MPT guanylyltransferase</fullName>
    </alternativeName>
    <alternativeName>
        <fullName evidence="8">Molybdopterin guanylyltransferase</fullName>
    </alternativeName>
    <alternativeName>
        <fullName evidence="8">Molybdopterin-guanine dinucleotide synthase</fullName>
        <shortName evidence="8">MGD synthase</shortName>
    </alternativeName>
</protein>
<keyword evidence="6 8" id="KW-0342">GTP-binding</keyword>
<sequence>MVHKSDNTNEKVTGVILAGGKGSRMKGEDKGLVNFRGKPLYQHVLARLHPQVAEVMISANRNGERYQECGCRVLTDSFPGFAGPLAGMLAALQHITTEWAVFASCDTPFVPLNLVEQLWKGKADAKAAWACSNGRDHPTHALIHRDQTELLKEYLQRGDRKLMFFLKEAGGVSVDFEDLDAFINMNTLEDLMMNCAKIPD</sequence>
<dbReference type="NCBIfam" id="TIGR02665">
    <property type="entry name" value="molyb_mobA"/>
    <property type="match status" value="1"/>
</dbReference>
<keyword evidence="7 8" id="KW-0501">Molybdenum cofactor biosynthesis</keyword>
<comment type="domain">
    <text evidence="8">The N-terminal domain determines nucleotide recognition and specific binding, while the C-terminal domain determines the specific binding to the target protein.</text>
</comment>
<evidence type="ECO:0000256" key="2">
    <source>
        <dbReference type="ARBA" id="ARBA00022679"/>
    </source>
</evidence>
<dbReference type="AlphaFoldDB" id="A0AA50DJH3"/>
<dbReference type="InterPro" id="IPR013482">
    <property type="entry name" value="Molybde_CF_guanTrfase"/>
</dbReference>
<dbReference type="GO" id="GO:1902758">
    <property type="term" value="P:bis(molybdopterin guanine dinucleotide)molybdenum biosynthetic process"/>
    <property type="evidence" value="ECO:0007669"/>
    <property type="project" value="TreeGrafter"/>
</dbReference>
<dbReference type="SUPFAM" id="SSF53448">
    <property type="entry name" value="Nucleotide-diphospho-sugar transferases"/>
    <property type="match status" value="1"/>
</dbReference>
<dbReference type="HAMAP" id="MF_00316">
    <property type="entry name" value="MobA"/>
    <property type="match status" value="1"/>
</dbReference>
<comment type="cofactor">
    <cofactor evidence="8">
        <name>Mg(2+)</name>
        <dbReference type="ChEBI" id="CHEBI:18420"/>
    </cofactor>
</comment>
<dbReference type="PANTHER" id="PTHR19136:SF81">
    <property type="entry name" value="MOLYBDENUM COFACTOR GUANYLYLTRANSFERASE"/>
    <property type="match status" value="1"/>
</dbReference>
<dbReference type="InterPro" id="IPR025877">
    <property type="entry name" value="MobA-like_NTP_Trfase"/>
</dbReference>
<comment type="function">
    <text evidence="8">Transfers a GMP moiety from GTP to Mo-molybdopterin (Mo-MPT) cofactor (Moco or molybdenum cofactor) to form Mo-molybdopterin guanine dinucleotide (Mo-MGD) cofactor.</text>
</comment>
<dbReference type="CDD" id="cd02503">
    <property type="entry name" value="MobA"/>
    <property type="match status" value="1"/>
</dbReference>